<dbReference type="InterPro" id="IPR013249">
    <property type="entry name" value="RNA_pol_sigma70_r4_t2"/>
</dbReference>
<dbReference type="InterPro" id="IPR007627">
    <property type="entry name" value="RNA_pol_sigma70_r2"/>
</dbReference>
<evidence type="ECO:0000259" key="5">
    <source>
        <dbReference type="Pfam" id="PF04542"/>
    </source>
</evidence>
<keyword evidence="2" id="KW-0805">Transcription regulation</keyword>
<evidence type="ECO:0000256" key="1">
    <source>
        <dbReference type="ARBA" id="ARBA00010641"/>
    </source>
</evidence>
<protein>
    <submittedName>
        <fullName evidence="7">Sigma-70 family RNA polymerase sigma factor</fullName>
    </submittedName>
</protein>
<dbReference type="SUPFAM" id="SSF88946">
    <property type="entry name" value="Sigma2 domain of RNA polymerase sigma factors"/>
    <property type="match status" value="1"/>
</dbReference>
<proteinExistence type="inferred from homology"/>
<dbReference type="InterPro" id="IPR014284">
    <property type="entry name" value="RNA_pol_sigma-70_dom"/>
</dbReference>
<evidence type="ECO:0000256" key="2">
    <source>
        <dbReference type="ARBA" id="ARBA00023015"/>
    </source>
</evidence>
<feature type="domain" description="RNA polymerase sigma-70 region 2" evidence="5">
    <location>
        <begin position="46"/>
        <end position="109"/>
    </location>
</feature>
<evidence type="ECO:0000256" key="4">
    <source>
        <dbReference type="ARBA" id="ARBA00023163"/>
    </source>
</evidence>
<comment type="similarity">
    <text evidence="1">Belongs to the sigma-70 factor family. ECF subfamily.</text>
</comment>
<feature type="domain" description="RNA polymerase sigma factor 70 region 4 type 2" evidence="6">
    <location>
        <begin position="151"/>
        <end position="202"/>
    </location>
</feature>
<keyword evidence="4" id="KW-0804">Transcription</keyword>
<dbReference type="CDD" id="cd06171">
    <property type="entry name" value="Sigma70_r4"/>
    <property type="match status" value="1"/>
</dbReference>
<evidence type="ECO:0000259" key="6">
    <source>
        <dbReference type="Pfam" id="PF08281"/>
    </source>
</evidence>
<dbReference type="PANTHER" id="PTHR43133">
    <property type="entry name" value="RNA POLYMERASE ECF-TYPE SIGMA FACTO"/>
    <property type="match status" value="1"/>
</dbReference>
<reference evidence="7 8" key="1">
    <citation type="submission" date="2022-03" db="EMBL/GenBank/DDBJ databases">
        <title>Hymenobactersp. isolated from the air.</title>
        <authorList>
            <person name="Won M."/>
            <person name="Kwon S.-W."/>
        </authorList>
    </citation>
    <scope>NUCLEOTIDE SEQUENCE [LARGE SCALE GENOMIC DNA]</scope>
    <source>
        <strain evidence="7 8">KACC 21982</strain>
    </source>
</reference>
<dbReference type="Gene3D" id="1.10.10.10">
    <property type="entry name" value="Winged helix-like DNA-binding domain superfamily/Winged helix DNA-binding domain"/>
    <property type="match status" value="1"/>
</dbReference>
<organism evidence="7 8">
    <name type="scientific">Hymenobacter tibetensis</name>
    <dbReference type="NCBI Taxonomy" id="497967"/>
    <lineage>
        <taxon>Bacteria</taxon>
        <taxon>Pseudomonadati</taxon>
        <taxon>Bacteroidota</taxon>
        <taxon>Cytophagia</taxon>
        <taxon>Cytophagales</taxon>
        <taxon>Hymenobacteraceae</taxon>
        <taxon>Hymenobacter</taxon>
    </lineage>
</organism>
<sequence>MAPLTASYPVEQALVDKELSQRALRDIALIEAALAGNSRGYEELLGSYRKSVTYLVLKMVGNSDDAEDLTQEIFTKAFRKLAHYRPDFAFSTWLFRIATNHTIDFIRRGKLQTQSLHTALTDESSKRFSLDVRDPNLNPQEVYIQQQRMQIIKQGVQSLPPKYAKPLSLRYFQELTYEEMATELKLPIGTVKAQLFRGRQMLRAVFKNSRALI</sequence>
<dbReference type="InterPro" id="IPR013324">
    <property type="entry name" value="RNA_pol_sigma_r3/r4-like"/>
</dbReference>
<dbReference type="InterPro" id="IPR036388">
    <property type="entry name" value="WH-like_DNA-bd_sf"/>
</dbReference>
<dbReference type="Gene3D" id="1.10.1740.10">
    <property type="match status" value="1"/>
</dbReference>
<name>A0ABY4CY54_9BACT</name>
<dbReference type="SUPFAM" id="SSF88659">
    <property type="entry name" value="Sigma3 and sigma4 domains of RNA polymerase sigma factors"/>
    <property type="match status" value="1"/>
</dbReference>
<gene>
    <name evidence="7" type="ORF">MTX78_01045</name>
</gene>
<evidence type="ECO:0000313" key="7">
    <source>
        <dbReference type="EMBL" id="UOG75198.1"/>
    </source>
</evidence>
<dbReference type="Pfam" id="PF04542">
    <property type="entry name" value="Sigma70_r2"/>
    <property type="match status" value="1"/>
</dbReference>
<dbReference type="Proteomes" id="UP000831113">
    <property type="component" value="Chromosome"/>
</dbReference>
<dbReference type="InterPro" id="IPR013325">
    <property type="entry name" value="RNA_pol_sigma_r2"/>
</dbReference>
<keyword evidence="3" id="KW-0731">Sigma factor</keyword>
<keyword evidence="8" id="KW-1185">Reference proteome</keyword>
<accession>A0ABY4CY54</accession>
<dbReference type="NCBIfam" id="TIGR02937">
    <property type="entry name" value="sigma70-ECF"/>
    <property type="match status" value="1"/>
</dbReference>
<dbReference type="PANTHER" id="PTHR43133:SF51">
    <property type="entry name" value="RNA POLYMERASE SIGMA FACTOR"/>
    <property type="match status" value="1"/>
</dbReference>
<dbReference type="Pfam" id="PF08281">
    <property type="entry name" value="Sigma70_r4_2"/>
    <property type="match status" value="1"/>
</dbReference>
<dbReference type="RefSeq" id="WP_243799103.1">
    <property type="nucleotide sequence ID" value="NZ_CP094669.1"/>
</dbReference>
<evidence type="ECO:0000313" key="8">
    <source>
        <dbReference type="Proteomes" id="UP000831113"/>
    </source>
</evidence>
<dbReference type="EMBL" id="CP094669">
    <property type="protein sequence ID" value="UOG75198.1"/>
    <property type="molecule type" value="Genomic_DNA"/>
</dbReference>
<evidence type="ECO:0000256" key="3">
    <source>
        <dbReference type="ARBA" id="ARBA00023082"/>
    </source>
</evidence>
<dbReference type="InterPro" id="IPR039425">
    <property type="entry name" value="RNA_pol_sigma-70-like"/>
</dbReference>